<evidence type="ECO:0000313" key="14">
    <source>
        <dbReference type="Proteomes" id="UP000600139"/>
    </source>
</evidence>
<evidence type="ECO:0000256" key="4">
    <source>
        <dbReference type="ARBA" id="ARBA00022723"/>
    </source>
</evidence>
<evidence type="ECO:0000256" key="6">
    <source>
        <dbReference type="ARBA" id="ARBA00022777"/>
    </source>
</evidence>
<dbReference type="InterPro" id="IPR050187">
    <property type="entry name" value="Lipid_Phosphate_FormReg"/>
</dbReference>
<dbReference type="Pfam" id="PF19279">
    <property type="entry name" value="YegS_C"/>
    <property type="match status" value="1"/>
</dbReference>
<evidence type="ECO:0000256" key="10">
    <source>
        <dbReference type="ARBA" id="ARBA00023209"/>
    </source>
</evidence>
<keyword evidence="11" id="KW-1208">Phospholipid metabolism</keyword>
<protein>
    <submittedName>
        <fullName evidence="13">Diacylglycerol kinase family lipid kinase</fullName>
    </submittedName>
</protein>
<gene>
    <name evidence="13" type="ORF">JIN84_02295</name>
</gene>
<evidence type="ECO:0000256" key="1">
    <source>
        <dbReference type="ARBA" id="ARBA00001946"/>
    </source>
</evidence>
<dbReference type="GO" id="GO:0016301">
    <property type="term" value="F:kinase activity"/>
    <property type="evidence" value="ECO:0007669"/>
    <property type="project" value="UniProtKB-KW"/>
</dbReference>
<keyword evidence="4" id="KW-0479">Metal-binding</keyword>
<accession>A0A934R2Q9</accession>
<keyword evidence="9" id="KW-0443">Lipid metabolism</keyword>
<dbReference type="InterPro" id="IPR045540">
    <property type="entry name" value="YegS/DAGK_C"/>
</dbReference>
<keyword evidence="8" id="KW-0460">Magnesium</keyword>
<keyword evidence="5" id="KW-0547">Nucleotide-binding</keyword>
<keyword evidence="10" id="KW-0594">Phospholipid biosynthesis</keyword>
<sequence>MQTPHRYPVIYNPKARSQKGGRMLRFLMSHAGRFALYATNHAGEAQELAARFAAKGEPVVIAAGGDGTLNEVVRGLAGTNTVLGVLPAGTMNVFAREMGIPYDSLDRALQVIDQGFMHEVDLFAANGSPFVQMAGIGFDAMVIEETTWESKKMLGPLAYLLAAVKVLGEKPPRLEVICADGRREEGVAVLAGNGSLYGGQFKFFPSANNHDSKLDVLVYKEAGYRLVLDSLRGLAFGGIDLVASTSYFQAEEFTVKSDREVPVEVDGELIGRFSEVRFAETENRLRVLAPEEAVVGGFADAVKSLLPWTRRPVELQTSRST</sequence>
<evidence type="ECO:0000256" key="5">
    <source>
        <dbReference type="ARBA" id="ARBA00022741"/>
    </source>
</evidence>
<keyword evidence="7" id="KW-0067">ATP-binding</keyword>
<dbReference type="InterPro" id="IPR016064">
    <property type="entry name" value="NAD/diacylglycerol_kinase_sf"/>
</dbReference>
<dbReference type="SMART" id="SM00046">
    <property type="entry name" value="DAGKc"/>
    <property type="match status" value="1"/>
</dbReference>
<evidence type="ECO:0000256" key="11">
    <source>
        <dbReference type="ARBA" id="ARBA00023264"/>
    </source>
</evidence>
<evidence type="ECO:0000256" key="3">
    <source>
        <dbReference type="ARBA" id="ARBA00022679"/>
    </source>
</evidence>
<evidence type="ECO:0000259" key="12">
    <source>
        <dbReference type="PROSITE" id="PS50146"/>
    </source>
</evidence>
<evidence type="ECO:0000256" key="9">
    <source>
        <dbReference type="ARBA" id="ARBA00023098"/>
    </source>
</evidence>
<dbReference type="SUPFAM" id="SSF111331">
    <property type="entry name" value="NAD kinase/diacylglycerol kinase-like"/>
    <property type="match status" value="1"/>
</dbReference>
<dbReference type="NCBIfam" id="TIGR00147">
    <property type="entry name" value="YegS/Rv2252/BmrU family lipid kinase"/>
    <property type="match status" value="1"/>
</dbReference>
<keyword evidence="2" id="KW-0444">Lipid biosynthesis</keyword>
<comment type="cofactor">
    <cofactor evidence="1">
        <name>Mg(2+)</name>
        <dbReference type="ChEBI" id="CHEBI:18420"/>
    </cofactor>
</comment>
<dbReference type="GO" id="GO:0005886">
    <property type="term" value="C:plasma membrane"/>
    <property type="evidence" value="ECO:0007669"/>
    <property type="project" value="TreeGrafter"/>
</dbReference>
<name>A0A934R2Q9_9BACT</name>
<dbReference type="PANTHER" id="PTHR12358:SF106">
    <property type="entry name" value="LIPID KINASE YEGS"/>
    <property type="match status" value="1"/>
</dbReference>
<dbReference type="Gene3D" id="3.40.50.10330">
    <property type="entry name" value="Probable inorganic polyphosphate/atp-NAD kinase, domain 1"/>
    <property type="match status" value="1"/>
</dbReference>
<evidence type="ECO:0000256" key="2">
    <source>
        <dbReference type="ARBA" id="ARBA00022516"/>
    </source>
</evidence>
<dbReference type="PROSITE" id="PS50146">
    <property type="entry name" value="DAGK"/>
    <property type="match status" value="1"/>
</dbReference>
<dbReference type="EMBL" id="JAENIK010000004">
    <property type="protein sequence ID" value="MBK1814425.1"/>
    <property type="molecule type" value="Genomic_DNA"/>
</dbReference>
<dbReference type="Gene3D" id="2.60.200.40">
    <property type="match status" value="1"/>
</dbReference>
<proteinExistence type="predicted"/>
<evidence type="ECO:0000313" key="13">
    <source>
        <dbReference type="EMBL" id="MBK1814425.1"/>
    </source>
</evidence>
<keyword evidence="14" id="KW-1185">Reference proteome</keyword>
<dbReference type="RefSeq" id="WP_200349391.1">
    <property type="nucleotide sequence ID" value="NZ_BAABHZ010000010.1"/>
</dbReference>
<evidence type="ECO:0000256" key="7">
    <source>
        <dbReference type="ARBA" id="ARBA00022840"/>
    </source>
</evidence>
<feature type="domain" description="DAGKc" evidence="12">
    <location>
        <begin position="2"/>
        <end position="129"/>
    </location>
</feature>
<dbReference type="Proteomes" id="UP000600139">
    <property type="component" value="Unassembled WGS sequence"/>
</dbReference>
<dbReference type="Pfam" id="PF00781">
    <property type="entry name" value="DAGK_cat"/>
    <property type="match status" value="1"/>
</dbReference>
<dbReference type="GO" id="GO:0008654">
    <property type="term" value="P:phospholipid biosynthetic process"/>
    <property type="evidence" value="ECO:0007669"/>
    <property type="project" value="UniProtKB-KW"/>
</dbReference>
<dbReference type="GO" id="GO:0046872">
    <property type="term" value="F:metal ion binding"/>
    <property type="evidence" value="ECO:0007669"/>
    <property type="project" value="UniProtKB-KW"/>
</dbReference>
<organism evidence="13 14">
    <name type="scientific">Luteolibacter yonseiensis</name>
    <dbReference type="NCBI Taxonomy" id="1144680"/>
    <lineage>
        <taxon>Bacteria</taxon>
        <taxon>Pseudomonadati</taxon>
        <taxon>Verrucomicrobiota</taxon>
        <taxon>Verrucomicrobiia</taxon>
        <taxon>Verrucomicrobiales</taxon>
        <taxon>Verrucomicrobiaceae</taxon>
        <taxon>Luteolibacter</taxon>
    </lineage>
</organism>
<dbReference type="InterPro" id="IPR001206">
    <property type="entry name" value="Diacylglycerol_kinase_cat_dom"/>
</dbReference>
<dbReference type="InterPro" id="IPR005218">
    <property type="entry name" value="Diacylglycerol/lipid_kinase"/>
</dbReference>
<dbReference type="GO" id="GO:0005524">
    <property type="term" value="F:ATP binding"/>
    <property type="evidence" value="ECO:0007669"/>
    <property type="project" value="UniProtKB-KW"/>
</dbReference>
<evidence type="ECO:0000256" key="8">
    <source>
        <dbReference type="ARBA" id="ARBA00022842"/>
    </source>
</evidence>
<keyword evidence="6 13" id="KW-0418">Kinase</keyword>
<dbReference type="AlphaFoldDB" id="A0A934R2Q9"/>
<comment type="caution">
    <text evidence="13">The sequence shown here is derived from an EMBL/GenBank/DDBJ whole genome shotgun (WGS) entry which is preliminary data.</text>
</comment>
<dbReference type="InterPro" id="IPR017438">
    <property type="entry name" value="ATP-NAD_kinase_N"/>
</dbReference>
<dbReference type="PANTHER" id="PTHR12358">
    <property type="entry name" value="SPHINGOSINE KINASE"/>
    <property type="match status" value="1"/>
</dbReference>
<keyword evidence="3" id="KW-0808">Transferase</keyword>
<reference evidence="13" key="1">
    <citation type="submission" date="2021-01" db="EMBL/GenBank/DDBJ databases">
        <title>Modified the classification status of verrucomicrobia.</title>
        <authorList>
            <person name="Feng X."/>
        </authorList>
    </citation>
    <scope>NUCLEOTIDE SEQUENCE</scope>
    <source>
        <strain evidence="13">JCM 18052</strain>
    </source>
</reference>